<feature type="region of interest" description="Disordered" evidence="1">
    <location>
        <begin position="147"/>
        <end position="184"/>
    </location>
</feature>
<name>A0AAV3QIJ0_LITER</name>
<dbReference type="PANTHER" id="PTHR34222">
    <property type="entry name" value="GAG_PRE-INTEGRS DOMAIN-CONTAINING PROTEIN"/>
    <property type="match status" value="1"/>
</dbReference>
<comment type="caution">
    <text evidence="2">The sequence shown here is derived from an EMBL/GenBank/DDBJ whole genome shotgun (WGS) entry which is preliminary data.</text>
</comment>
<gene>
    <name evidence="2" type="ORF">LIER_19400</name>
</gene>
<reference evidence="2 3" key="1">
    <citation type="submission" date="2024-01" db="EMBL/GenBank/DDBJ databases">
        <title>The complete chloroplast genome sequence of Lithospermum erythrorhizon: insights into the phylogenetic relationship among Boraginaceae species and the maternal lineages of purple gromwells.</title>
        <authorList>
            <person name="Okada T."/>
            <person name="Watanabe K."/>
        </authorList>
    </citation>
    <scope>NUCLEOTIDE SEQUENCE [LARGE SCALE GENOMIC DNA]</scope>
</reference>
<dbReference type="Proteomes" id="UP001454036">
    <property type="component" value="Unassembled WGS sequence"/>
</dbReference>
<dbReference type="EMBL" id="BAABME010004793">
    <property type="protein sequence ID" value="GAA0163569.1"/>
    <property type="molecule type" value="Genomic_DNA"/>
</dbReference>
<evidence type="ECO:0000313" key="2">
    <source>
        <dbReference type="EMBL" id="GAA0163569.1"/>
    </source>
</evidence>
<organism evidence="2 3">
    <name type="scientific">Lithospermum erythrorhizon</name>
    <name type="common">Purple gromwell</name>
    <name type="synonym">Lithospermum officinale var. erythrorhizon</name>
    <dbReference type="NCBI Taxonomy" id="34254"/>
    <lineage>
        <taxon>Eukaryota</taxon>
        <taxon>Viridiplantae</taxon>
        <taxon>Streptophyta</taxon>
        <taxon>Embryophyta</taxon>
        <taxon>Tracheophyta</taxon>
        <taxon>Spermatophyta</taxon>
        <taxon>Magnoliopsida</taxon>
        <taxon>eudicotyledons</taxon>
        <taxon>Gunneridae</taxon>
        <taxon>Pentapetalae</taxon>
        <taxon>asterids</taxon>
        <taxon>lamiids</taxon>
        <taxon>Boraginales</taxon>
        <taxon>Boraginaceae</taxon>
        <taxon>Boraginoideae</taxon>
        <taxon>Lithospermeae</taxon>
        <taxon>Lithospermum</taxon>
    </lineage>
</organism>
<keyword evidence="3" id="KW-1185">Reference proteome</keyword>
<dbReference type="PANTHER" id="PTHR34222:SF94">
    <property type="entry name" value="CCHC-TYPE DOMAIN-CONTAINING PROTEIN"/>
    <property type="match status" value="1"/>
</dbReference>
<proteinExistence type="predicted"/>
<evidence type="ECO:0000256" key="1">
    <source>
        <dbReference type="SAM" id="MobiDB-lite"/>
    </source>
</evidence>
<sequence length="184" mass="20607">MSVEEYFGKLQPLWNELQNLTPLPSCSCGGLTDQLMTMRLEERYHDFIYGLNRELYGSVRSALNTQEPLPSLDTTYHKIREEESLRKASDTTVGDEFVAFSLRSNPRMGDYVDKSKLWCNHCKKQGHDSTTCFLIIGYPEWWETRNSRGARSGEATSTNRDGSSMGGDGSAATARGGTAQYVLG</sequence>
<accession>A0AAV3QIJ0</accession>
<evidence type="ECO:0000313" key="3">
    <source>
        <dbReference type="Proteomes" id="UP001454036"/>
    </source>
</evidence>
<evidence type="ECO:0008006" key="4">
    <source>
        <dbReference type="Google" id="ProtNLM"/>
    </source>
</evidence>
<protein>
    <recommendedName>
        <fullName evidence="4">Retrotransposon gag domain-containing protein</fullName>
    </recommendedName>
</protein>
<dbReference type="AlphaFoldDB" id="A0AAV3QIJ0"/>